<gene>
    <name evidence="3" type="ORF">H8S77_21620</name>
</gene>
<dbReference type="EMBL" id="JACOOI010000031">
    <property type="protein sequence ID" value="MBC5645488.1"/>
    <property type="molecule type" value="Genomic_DNA"/>
</dbReference>
<dbReference type="CDD" id="cd06533">
    <property type="entry name" value="Glyco_transf_WecG_TagA"/>
    <property type="match status" value="1"/>
</dbReference>
<dbReference type="PANTHER" id="PTHR34136">
    <property type="match status" value="1"/>
</dbReference>
<dbReference type="NCBIfam" id="TIGR00696">
    <property type="entry name" value="wecG_tagA_cpsF"/>
    <property type="match status" value="1"/>
</dbReference>
<keyword evidence="4" id="KW-1185">Reference proteome</keyword>
<evidence type="ECO:0000313" key="3">
    <source>
        <dbReference type="EMBL" id="MBC5645488.1"/>
    </source>
</evidence>
<sequence>MIKNTIRILNVDILSITQTELLFRLKKGVLITPNIDHLVKLQKDKEFYNVYQQAEWVICDSKILYFVSKLLKRSFPQAIPGSSFFTAFYQYHKDDPNCKIFLLGAVEGVALKAMAEINDQIGRKIIVGAHSPSFGFEKNEVECRSIIDIIRKSGANVLLVGVGAPKQEKWIMKYRKFLPEIDLFMGLGATIDFEAKTLKRSPRFMQQIGMEWLYRCIQEPKRLFKRYFIDDIRFFYYFGQQLLHIYENPFDKE</sequence>
<reference evidence="3 4" key="1">
    <citation type="submission" date="2020-08" db="EMBL/GenBank/DDBJ databases">
        <title>Genome public.</title>
        <authorList>
            <person name="Liu C."/>
            <person name="Sun Q."/>
        </authorList>
    </citation>
    <scope>NUCLEOTIDE SEQUENCE [LARGE SCALE GENOMIC DNA]</scope>
    <source>
        <strain evidence="3 4">BX2</strain>
    </source>
</reference>
<accession>A0ABR7E749</accession>
<dbReference type="InterPro" id="IPR004629">
    <property type="entry name" value="WecG_TagA_CpsF"/>
</dbReference>
<name>A0ABR7E749_9BACT</name>
<evidence type="ECO:0000313" key="4">
    <source>
        <dbReference type="Proteomes" id="UP000644010"/>
    </source>
</evidence>
<dbReference type="Proteomes" id="UP000644010">
    <property type="component" value="Unassembled WGS sequence"/>
</dbReference>
<keyword evidence="1" id="KW-0328">Glycosyltransferase</keyword>
<organism evidence="3 4">
    <name type="scientific">Parabacteroides segnis</name>
    <dbReference type="NCBI Taxonomy" id="2763058"/>
    <lineage>
        <taxon>Bacteria</taxon>
        <taxon>Pseudomonadati</taxon>
        <taxon>Bacteroidota</taxon>
        <taxon>Bacteroidia</taxon>
        <taxon>Bacteroidales</taxon>
        <taxon>Tannerellaceae</taxon>
        <taxon>Parabacteroides</taxon>
    </lineage>
</organism>
<keyword evidence="2" id="KW-0808">Transferase</keyword>
<dbReference type="PANTHER" id="PTHR34136:SF1">
    <property type="entry name" value="UDP-N-ACETYL-D-MANNOSAMINURONIC ACID TRANSFERASE"/>
    <property type="match status" value="1"/>
</dbReference>
<comment type="caution">
    <text evidence="3">The sequence shown here is derived from an EMBL/GenBank/DDBJ whole genome shotgun (WGS) entry which is preliminary data.</text>
</comment>
<evidence type="ECO:0000256" key="1">
    <source>
        <dbReference type="ARBA" id="ARBA00022676"/>
    </source>
</evidence>
<dbReference type="Pfam" id="PF03808">
    <property type="entry name" value="Glyco_tran_WecG"/>
    <property type="match status" value="1"/>
</dbReference>
<proteinExistence type="predicted"/>
<protein>
    <submittedName>
        <fullName evidence="3">WecB/TagA/CpsF family glycosyltransferase</fullName>
    </submittedName>
</protein>
<dbReference type="RefSeq" id="WP_186961143.1">
    <property type="nucleotide sequence ID" value="NZ_JACOOI010000031.1"/>
</dbReference>
<evidence type="ECO:0000256" key="2">
    <source>
        <dbReference type="ARBA" id="ARBA00022679"/>
    </source>
</evidence>